<organism evidence="2 3">
    <name type="scientific">Pseudobacter ginsenosidimutans</name>
    <dbReference type="NCBI Taxonomy" id="661488"/>
    <lineage>
        <taxon>Bacteria</taxon>
        <taxon>Pseudomonadati</taxon>
        <taxon>Bacteroidota</taxon>
        <taxon>Chitinophagia</taxon>
        <taxon>Chitinophagales</taxon>
        <taxon>Chitinophagaceae</taxon>
        <taxon>Pseudobacter</taxon>
    </lineage>
</organism>
<dbReference type="AlphaFoldDB" id="A0A4Q7MLI7"/>
<comment type="caution">
    <text evidence="2">The sequence shown here is derived from an EMBL/GenBank/DDBJ whole genome shotgun (WGS) entry which is preliminary data.</text>
</comment>
<name>A0A4Q7MLI7_9BACT</name>
<reference evidence="2 3" key="1">
    <citation type="submission" date="2019-02" db="EMBL/GenBank/DDBJ databases">
        <title>Genomic Encyclopedia of Type Strains, Phase IV (KMG-IV): sequencing the most valuable type-strain genomes for metagenomic binning, comparative biology and taxonomic classification.</title>
        <authorList>
            <person name="Goeker M."/>
        </authorList>
    </citation>
    <scope>NUCLEOTIDE SEQUENCE [LARGE SCALE GENOMIC DNA]</scope>
    <source>
        <strain evidence="2 3">DSM 18116</strain>
    </source>
</reference>
<accession>A0A4Q7MLI7</accession>
<gene>
    <name evidence="2" type="ORF">EV199_5071</name>
</gene>
<keyword evidence="3" id="KW-1185">Reference proteome</keyword>
<keyword evidence="1" id="KW-0812">Transmembrane</keyword>
<feature type="transmembrane region" description="Helical" evidence="1">
    <location>
        <begin position="31"/>
        <end position="52"/>
    </location>
</feature>
<protein>
    <submittedName>
        <fullName evidence="2">Uncharacterized protein</fullName>
    </submittedName>
</protein>
<dbReference type="Proteomes" id="UP000293874">
    <property type="component" value="Unassembled WGS sequence"/>
</dbReference>
<dbReference type="EMBL" id="SGXA01000003">
    <property type="protein sequence ID" value="RZS69235.1"/>
    <property type="molecule type" value="Genomic_DNA"/>
</dbReference>
<keyword evidence="1" id="KW-0472">Membrane</keyword>
<keyword evidence="1" id="KW-1133">Transmembrane helix</keyword>
<evidence type="ECO:0000313" key="2">
    <source>
        <dbReference type="EMBL" id="RZS69235.1"/>
    </source>
</evidence>
<proteinExistence type="predicted"/>
<evidence type="ECO:0000256" key="1">
    <source>
        <dbReference type="SAM" id="Phobius"/>
    </source>
</evidence>
<evidence type="ECO:0000313" key="3">
    <source>
        <dbReference type="Proteomes" id="UP000293874"/>
    </source>
</evidence>
<sequence length="63" mass="7379">MYDEVFSAPNFQSNIFLYKWKNGNLNWKYPVAQACSCILGCLLQQLAIYLIFTSYALNRNTLY</sequence>